<dbReference type="SUPFAM" id="SSF52518">
    <property type="entry name" value="Thiamin diphosphate-binding fold (THDP-binding)"/>
    <property type="match status" value="1"/>
</dbReference>
<dbReference type="Pfam" id="PF02776">
    <property type="entry name" value="TPP_enzyme_N"/>
    <property type="match status" value="1"/>
</dbReference>
<feature type="compositionally biased region" description="Polar residues" evidence="1">
    <location>
        <begin position="1"/>
        <end position="13"/>
    </location>
</feature>
<dbReference type="PANTHER" id="PTHR13448:SF8">
    <property type="entry name" value="TRANSMEMBRANE PROTEIN"/>
    <property type="match status" value="1"/>
</dbReference>
<organism evidence="4 5">
    <name type="scientific">Brassica napus</name>
    <name type="common">Rape</name>
    <dbReference type="NCBI Taxonomy" id="3708"/>
    <lineage>
        <taxon>Eukaryota</taxon>
        <taxon>Viridiplantae</taxon>
        <taxon>Streptophyta</taxon>
        <taxon>Embryophyta</taxon>
        <taxon>Tracheophyta</taxon>
        <taxon>Spermatophyta</taxon>
        <taxon>Magnoliopsida</taxon>
        <taxon>eudicotyledons</taxon>
        <taxon>Gunneridae</taxon>
        <taxon>Pentapetalae</taxon>
        <taxon>rosids</taxon>
        <taxon>malvids</taxon>
        <taxon>Brassicales</taxon>
        <taxon>Brassicaceae</taxon>
        <taxon>Brassiceae</taxon>
        <taxon>Brassica</taxon>
    </lineage>
</organism>
<feature type="compositionally biased region" description="Polar residues" evidence="1">
    <location>
        <begin position="56"/>
        <end position="65"/>
    </location>
</feature>
<name>A0ABQ8CYR0_BRANA</name>
<sequence>LMSGATTTSSLISFSAKPSHHSFSKSPLPISKISIPFSLKPQKPSYHRCHPPAPLFSTNTSTSQIPLMKNPPRIQLSSPDSLPTSPTREPTSSSKPSSIKASKQSSLTQEAHSWRSTNSTISNVLPRHKQGGGISRSSGKSEICIATSGPGATNLVSVLANAMLDSVPLITITGQAAMLSLSVEDETEKAILSLSVAAEKMDPSHFAACLDEVLVPISLIPNPVYQKSIDFINTLPFDTLPAFVLWSSDLILTEWPRVVKVEQRNSNKFKVATFVVLAMALRTQPDALTLVLTNMKERPTYQGQDKLPLIIWMMAQASQGDLSAGLFSWVQTLLPLVANECCSSHSIHLILQFVEMILSSNPEARAVLLNEPVRHGVRLLPHCFFEMLVRLTFPAPSARVESTQRFEAIYPLLKEVALAPDISANALKQIFTFSLKLAGGQGNPALANEATAIAIKNLEASVALLNKLVDEWKDHSLKLSSSSSDTLTVKHAINSFRMKNEKAITESVANPSLYKEADQSCKLISRRLSRGIGIAPLTAMVIAAAGGAVVAGAAHALIYLARSKKSS</sequence>
<protein>
    <recommendedName>
        <fullName evidence="3">Thiamine pyrophosphate enzyme N-terminal TPP-binding domain-containing protein</fullName>
    </recommendedName>
</protein>
<dbReference type="Gene3D" id="3.40.50.970">
    <property type="match status" value="1"/>
</dbReference>
<evidence type="ECO:0000313" key="4">
    <source>
        <dbReference type="EMBL" id="KAH0922242.1"/>
    </source>
</evidence>
<feature type="non-terminal residue" evidence="4">
    <location>
        <position position="1"/>
    </location>
</feature>
<dbReference type="InterPro" id="IPR029061">
    <property type="entry name" value="THDP-binding"/>
</dbReference>
<feature type="compositionally biased region" description="Low complexity" evidence="1">
    <location>
        <begin position="76"/>
        <end position="106"/>
    </location>
</feature>
<dbReference type="CDD" id="cd07035">
    <property type="entry name" value="TPP_PYR_POX_like"/>
    <property type="match status" value="1"/>
</dbReference>
<gene>
    <name evidence="4" type="ORF">HID58_022260</name>
</gene>
<evidence type="ECO:0000256" key="2">
    <source>
        <dbReference type="SAM" id="Phobius"/>
    </source>
</evidence>
<feature type="region of interest" description="Disordered" evidence="1">
    <location>
        <begin position="1"/>
        <end position="29"/>
    </location>
</feature>
<evidence type="ECO:0000259" key="3">
    <source>
        <dbReference type="Pfam" id="PF02776"/>
    </source>
</evidence>
<feature type="transmembrane region" description="Helical" evidence="2">
    <location>
        <begin position="534"/>
        <end position="561"/>
    </location>
</feature>
<feature type="compositionally biased region" description="Polar residues" evidence="1">
    <location>
        <begin position="107"/>
        <end position="123"/>
    </location>
</feature>
<comment type="caution">
    <text evidence="4">The sequence shown here is derived from an EMBL/GenBank/DDBJ whole genome shotgun (WGS) entry which is preliminary data.</text>
</comment>
<keyword evidence="5" id="KW-1185">Reference proteome</keyword>
<proteinExistence type="predicted"/>
<dbReference type="Proteomes" id="UP000824890">
    <property type="component" value="Unassembled WGS sequence"/>
</dbReference>
<evidence type="ECO:0000256" key="1">
    <source>
        <dbReference type="SAM" id="MobiDB-lite"/>
    </source>
</evidence>
<evidence type="ECO:0000313" key="5">
    <source>
        <dbReference type="Proteomes" id="UP000824890"/>
    </source>
</evidence>
<keyword evidence="2" id="KW-0812">Transmembrane</keyword>
<dbReference type="EMBL" id="JAGKQM010000006">
    <property type="protein sequence ID" value="KAH0922242.1"/>
    <property type="molecule type" value="Genomic_DNA"/>
</dbReference>
<dbReference type="InterPro" id="IPR019308">
    <property type="entry name" value="TMEM214"/>
</dbReference>
<feature type="region of interest" description="Disordered" evidence="1">
    <location>
        <begin position="41"/>
        <end position="140"/>
    </location>
</feature>
<accession>A0ABQ8CYR0</accession>
<reference evidence="4 5" key="1">
    <citation type="submission" date="2021-05" db="EMBL/GenBank/DDBJ databases">
        <title>Genome Assembly of Synthetic Allotetraploid Brassica napus Reveals Homoeologous Exchanges between Subgenomes.</title>
        <authorList>
            <person name="Davis J.T."/>
        </authorList>
    </citation>
    <scope>NUCLEOTIDE SEQUENCE [LARGE SCALE GENOMIC DNA]</scope>
    <source>
        <strain evidence="5">cv. Da-Ae</strain>
        <tissue evidence="4">Seedling</tissue>
    </source>
</reference>
<keyword evidence="2" id="KW-1133">Transmembrane helix</keyword>
<feature type="domain" description="Thiamine pyrophosphate enzyme N-terminal TPP-binding" evidence="3">
    <location>
        <begin position="133"/>
        <end position="180"/>
    </location>
</feature>
<dbReference type="PANTHER" id="PTHR13448">
    <property type="entry name" value="TRANSMEMBRANE PROTEIN 214"/>
    <property type="match status" value="1"/>
</dbReference>
<keyword evidence="2" id="KW-0472">Membrane</keyword>
<dbReference type="InterPro" id="IPR012001">
    <property type="entry name" value="Thiamin_PyroP_enz_TPP-bd_dom"/>
</dbReference>